<proteinExistence type="predicted"/>
<name>A0ACC2Q6Y8_9NEOP</name>
<evidence type="ECO:0000313" key="2">
    <source>
        <dbReference type="Proteomes" id="UP001231649"/>
    </source>
</evidence>
<accession>A0ACC2Q6Y8</accession>
<reference evidence="1" key="1">
    <citation type="submission" date="2023-03" db="EMBL/GenBank/DDBJ databases">
        <title>Chromosome-level genomes of two armyworms, Mythimna separata and Mythimna loreyi, provide insights into the biosynthesis and reception of sex pheromones.</title>
        <authorList>
            <person name="Zhao H."/>
        </authorList>
    </citation>
    <scope>NUCLEOTIDE SEQUENCE</scope>
    <source>
        <strain evidence="1">BeijingLab</strain>
    </source>
</reference>
<keyword evidence="2" id="KW-1185">Reference proteome</keyword>
<comment type="caution">
    <text evidence="1">The sequence shown here is derived from an EMBL/GenBank/DDBJ whole genome shotgun (WGS) entry which is preliminary data.</text>
</comment>
<evidence type="ECO:0000313" key="1">
    <source>
        <dbReference type="EMBL" id="KAJ8708606.1"/>
    </source>
</evidence>
<sequence length="2154" mass="243133">MVKTRSVKRKEEKQNDAQAQQEDAQQLHDEHYKVECTDTYQEAVPVDCKKQTDDVHLEPSAALSVRHSTRKKSSTSSITARKKQLELKAAQAKAEIRMELIDLQLGAELAELEDDSCNRSLPSEKYCSEKNDRIVEKWLESSQQELKTQGVTDNVVRKEPLRPAQQDWNLYNVNPAGPQRPATEPALEPRPPPPAAAGGTDETVRALAMALKDLATASATGAKPLLLKSFFSFELSLSLALLSYSMAHRTVLRLACLVTLLAVTTSAKKDQTRWSRQISTYTSDISDWVPLSGPVEREPELLPPIKRQAVAEPRILTEPFPGLARPTGFGQDSFTSRNYYNSPANRQLFLQSVPSAPQNYLTDQGFGQGIRFGLTQPNFPLSQGFVAPPFSFDNIQQQKPRLPGILNPVSFTQGLPGAAQAKPFLSQSQKFKSEPKLVDGYRAENVSNDFGIMKKPQSLQKIKFDTIDKPVRPETLPPNSKHEREEVQLLYVPLESLNRGQFNYKSPMTTSQLVNSELYSQANSRPNPLKQSFVNDYQRQAAKPLEPVPGQNYFSEFNSQLKDVDQVPKYSTIQTPFPTQPPTTPKPKKLKPHQPPLAIFMTKDVSKNSQVKVGDVLSSLKNADSIAVLDSVNPLNAPKVFIGPSTLSPPENFVKFELPYLSNIENSDKKLKQLPFFVAPLSYNTPNGFAKIPFPSPHVGSVVINSQIRESQTQAPQPGYNQNKYVQPTYKTEKPVTQKPIFSYYSTAAPKPNPVPNYQSNYYSFEPQTVSSIRPPKQPETATAPPKTGSYFINNMSPQYNSQDYKLQEYFQEPNNFKSAELTEQYNFQRKPDHTTTLRTTTTTTTTTKPPSTYPSQLLETHNPYSINQAFHFSTPLDYHNYFDDVKQPYPTPGAEGHSSPRPSPSPTPLPPLPPASASPSSTAQQPEQLITQKPKYHQQSTPTYLQNYTPEIHYDSDPNLKYPVFNPTEYFAKTELTSQQTQPSSPVDTDKKSPVNNYNQEVTTPVRNNYNQDVPVRNNYNQDIPTRNSYNQDVPVRNNYNSNSATPEKTNYNTEVNTLINNNYNTDTVSNNYNTDIESQVNTFKTEYNQNIETQTTVGQEVPSDQPTDVNNVPTVSDVDTPPKYNSDEYNAYQTNFDAEEVNTTSSSTTTTTTTRRTPQRIRGRPRYTTTPRSESSESTSKVIVTRRPLRERRPLPSRPRYEPNKITTEKSSVKSLDSSESTTKSSRQRTRGRIQYKPSENEDIYDRRVKTHNTKEEDLAYQRDVLHQNYPVTLMERMSTVDIEAMTEPTPKESPERVEDPITEHDTENAYTNEKVSISQHYSNTESKEESALPTFTSRTTLPAETSYVPNLPSTHQDFYYQPRSSIAPVESSAYDETSPEKEEDIYVKQTTPVSNPENAEINSYRTHTTETTPASPATEQSVSYSISNEFATVKQEEEPATAPENEDIKTETQEQQETEEEEEENVVQTTPSYNRVRVRPGVIRQYHQASTESSRNKERRRPAQPVTYRPAYDRRRTTMRIDEIEADLKTKQVHARPEVQEIKHPVYRPEPTTESSVTSSSTTESATKRGHFRRRRPSYSYTTTSTESSSTKRIYEVKNRFRGRRPTEKPTDKPDVQTEAPTSTVRTQLHTRYSHRPRLSERYNKKPESEETEDQDSNFSSSINRPKYVEPDTDQWSPKISSDTFKPYNPNDIIDEQKIATTERKSDTDSELDIITARNEFEDILLTVTPASNNRGKKKIPEIPPTLEALVEQSKVTRSDSTDTMSTFESMLEEVMKSLEEQDQDEYTKNVMKHKGGEIGEIPPERIISSGDTYVQKSTTPTEEITTEQTTADDSSPIIEDDQDRGSRRRGFWKKVKVRPATTESIEFAESQYYTHTVNRLGQPVKLSKNGHEKTEKIEKPKVTTYKPSYNFIKDLFSSDDEDSVDVIPNVEIPKLSSKAPEKDETLITEESKQTTVYLEHETQTDSAISPGDLDLGTGSPDPTIDDMYVTTPTEPTTTSKPAAVNKPDGGFSFMDYLFGTSEDNKQDESESEAKTTEAEIQVTSESPKPKIVTTESAFIPDEMTAASNSDENTEAVTAFNDYKKLNSTKEIQTESPAGVTEISVVKIESSSVSSFMNPANVVSTSMSTEVSHETEICFRGKCIKTSKDIL</sequence>
<organism evidence="1 2">
    <name type="scientific">Mythimna loreyi</name>
    <dbReference type="NCBI Taxonomy" id="667449"/>
    <lineage>
        <taxon>Eukaryota</taxon>
        <taxon>Metazoa</taxon>
        <taxon>Ecdysozoa</taxon>
        <taxon>Arthropoda</taxon>
        <taxon>Hexapoda</taxon>
        <taxon>Insecta</taxon>
        <taxon>Pterygota</taxon>
        <taxon>Neoptera</taxon>
        <taxon>Endopterygota</taxon>
        <taxon>Lepidoptera</taxon>
        <taxon>Glossata</taxon>
        <taxon>Ditrysia</taxon>
        <taxon>Noctuoidea</taxon>
        <taxon>Noctuidae</taxon>
        <taxon>Noctuinae</taxon>
        <taxon>Hadenini</taxon>
        <taxon>Mythimna</taxon>
    </lineage>
</organism>
<protein>
    <submittedName>
        <fullName evidence="1">Uncharacterized protein</fullName>
    </submittedName>
</protein>
<dbReference type="Proteomes" id="UP001231649">
    <property type="component" value="Chromosome 25"/>
</dbReference>
<dbReference type="EMBL" id="CM056801">
    <property type="protein sequence ID" value="KAJ8708606.1"/>
    <property type="molecule type" value="Genomic_DNA"/>
</dbReference>
<gene>
    <name evidence="1" type="ORF">PYW08_009988</name>
</gene>